<organism evidence="1">
    <name type="scientific">Siphoviridae sp. cti0B23</name>
    <dbReference type="NCBI Taxonomy" id="2825619"/>
    <lineage>
        <taxon>Viruses</taxon>
        <taxon>Duplodnaviria</taxon>
        <taxon>Heunggongvirae</taxon>
        <taxon>Uroviricota</taxon>
        <taxon>Caudoviricetes</taxon>
    </lineage>
</organism>
<accession>A0A8S5UDY1</accession>
<name>A0A8S5UDY1_9CAUD</name>
<sequence length="41" mass="4958">MFDKYAFGRFCERNILTCYKTLNFDKLSGRSTETVLKREKF</sequence>
<protein>
    <submittedName>
        <fullName evidence="1">Uncharacterized protein</fullName>
    </submittedName>
</protein>
<proteinExistence type="predicted"/>
<dbReference type="EMBL" id="BK016069">
    <property type="protein sequence ID" value="DAF92635.1"/>
    <property type="molecule type" value="Genomic_DNA"/>
</dbReference>
<evidence type="ECO:0000313" key="1">
    <source>
        <dbReference type="EMBL" id="DAF92635.1"/>
    </source>
</evidence>
<reference evidence="1" key="1">
    <citation type="journal article" date="2021" name="Proc. Natl. Acad. Sci. U.S.A.">
        <title>A Catalog of Tens of Thousands of Viruses from Human Metagenomes Reveals Hidden Associations with Chronic Diseases.</title>
        <authorList>
            <person name="Tisza M.J."/>
            <person name="Buck C.B."/>
        </authorList>
    </citation>
    <scope>NUCLEOTIDE SEQUENCE</scope>
    <source>
        <strain evidence="1">Cti0B23</strain>
    </source>
</reference>